<dbReference type="OrthoDB" id="7745180at2"/>
<dbReference type="Proteomes" id="UP000078507">
    <property type="component" value="Unassembled WGS sequence"/>
</dbReference>
<reference evidence="3 4" key="1">
    <citation type="submission" date="2015-11" db="EMBL/GenBank/DDBJ databases">
        <title>Ensifer anhuiense sp. nov., an effective nitrogen fixation bacterium with Glycine soja.</title>
        <authorList>
            <person name="Yan H."/>
            <person name="Chen W."/>
        </authorList>
    </citation>
    <scope>NUCLEOTIDE SEQUENCE [LARGE SCALE GENOMIC DNA]</scope>
    <source>
        <strain evidence="3 4">LMG 7837</strain>
    </source>
</reference>
<evidence type="ECO:0000313" key="4">
    <source>
        <dbReference type="Proteomes" id="UP000078507"/>
    </source>
</evidence>
<evidence type="ECO:0000256" key="2">
    <source>
        <dbReference type="SAM" id="MobiDB-lite"/>
    </source>
</evidence>
<protein>
    <submittedName>
        <fullName evidence="3">Uncharacterized protein</fullName>
    </submittedName>
</protein>
<dbReference type="AlphaFoldDB" id="A0A178XXR3"/>
<keyword evidence="4" id="KW-1185">Reference proteome</keyword>
<feature type="compositionally biased region" description="Basic and acidic residues" evidence="2">
    <location>
        <begin position="225"/>
        <end position="237"/>
    </location>
</feature>
<dbReference type="RefSeq" id="WP_066878112.1">
    <property type="nucleotide sequence ID" value="NZ_LNQB01000092.1"/>
</dbReference>
<feature type="region of interest" description="Disordered" evidence="2">
    <location>
        <begin position="225"/>
        <end position="246"/>
    </location>
</feature>
<sequence>MARGELKTIKFQMMLSETEAKTLDEWAERHGFKSRAEVIRRLCQLALLTDERALSIAKNLNTVDNLAVRFANRVKSAKSSFSRSKNRLTERLAEFAELYSEELFDHVGDLSMDLDLILRTTGGLRQAKSLDEVTEQLRQDRLRLQETTESLTAARQKRREEKKRLEGVDFVDLQNRMESVIRSSQDLDLAQEAAHQEISLWLEGAKTNKAEIEKRERERDIILAERRKLMEQPQRAEEDPEDQTGA</sequence>
<gene>
    <name evidence="3" type="ORF">ATB98_02990</name>
</gene>
<dbReference type="EMBL" id="LNQB01000092">
    <property type="protein sequence ID" value="OAP39275.1"/>
    <property type="molecule type" value="Genomic_DNA"/>
</dbReference>
<keyword evidence="1" id="KW-0175">Coiled coil</keyword>
<comment type="caution">
    <text evidence="3">The sequence shown here is derived from an EMBL/GenBank/DDBJ whole genome shotgun (WGS) entry which is preliminary data.</text>
</comment>
<name>A0A178XXR3_SINSA</name>
<evidence type="ECO:0000313" key="3">
    <source>
        <dbReference type="EMBL" id="OAP39275.1"/>
    </source>
</evidence>
<feature type="coiled-coil region" evidence="1">
    <location>
        <begin position="130"/>
        <end position="164"/>
    </location>
</feature>
<organism evidence="3 4">
    <name type="scientific">Sinorhizobium saheli</name>
    <dbReference type="NCBI Taxonomy" id="36856"/>
    <lineage>
        <taxon>Bacteria</taxon>
        <taxon>Pseudomonadati</taxon>
        <taxon>Pseudomonadota</taxon>
        <taxon>Alphaproteobacteria</taxon>
        <taxon>Hyphomicrobiales</taxon>
        <taxon>Rhizobiaceae</taxon>
        <taxon>Sinorhizobium/Ensifer group</taxon>
        <taxon>Sinorhizobium</taxon>
    </lineage>
</organism>
<accession>A0A178XXR3</accession>
<proteinExistence type="predicted"/>
<evidence type="ECO:0000256" key="1">
    <source>
        <dbReference type="SAM" id="Coils"/>
    </source>
</evidence>